<evidence type="ECO:0000313" key="2">
    <source>
        <dbReference type="Proteomes" id="UP000028582"/>
    </source>
</evidence>
<organism evidence="1 2">
    <name type="scientific">Phytophthora nicotianae P1976</name>
    <dbReference type="NCBI Taxonomy" id="1317066"/>
    <lineage>
        <taxon>Eukaryota</taxon>
        <taxon>Sar</taxon>
        <taxon>Stramenopiles</taxon>
        <taxon>Oomycota</taxon>
        <taxon>Peronosporomycetes</taxon>
        <taxon>Peronosporales</taxon>
        <taxon>Peronosporaceae</taxon>
        <taxon>Phytophthora</taxon>
    </lineage>
</organism>
<gene>
    <name evidence="1" type="ORF">F444_09476</name>
</gene>
<proteinExistence type="predicted"/>
<name>A0A081A7L0_PHYNI</name>
<reference evidence="1 2" key="1">
    <citation type="submission" date="2013-11" db="EMBL/GenBank/DDBJ databases">
        <title>The Genome Sequence of Phytophthora parasitica P1976.</title>
        <authorList>
            <consortium name="The Broad Institute Genomics Platform"/>
            <person name="Russ C."/>
            <person name="Tyler B."/>
            <person name="Panabieres F."/>
            <person name="Shan W."/>
            <person name="Tripathy S."/>
            <person name="Grunwald N."/>
            <person name="Machado M."/>
            <person name="Johnson C.S."/>
            <person name="Walker B."/>
            <person name="Young S."/>
            <person name="Zeng Q."/>
            <person name="Gargeya S."/>
            <person name="Fitzgerald M."/>
            <person name="Haas B."/>
            <person name="Abouelleil A."/>
            <person name="Allen A.W."/>
            <person name="Alvarado L."/>
            <person name="Arachchi H.M."/>
            <person name="Berlin A.M."/>
            <person name="Chapman S.B."/>
            <person name="Gainer-Dewar J."/>
            <person name="Goldberg J."/>
            <person name="Griggs A."/>
            <person name="Gujja S."/>
            <person name="Hansen M."/>
            <person name="Howarth C."/>
            <person name="Imamovic A."/>
            <person name="Ireland A."/>
            <person name="Larimer J."/>
            <person name="McCowan C."/>
            <person name="Murphy C."/>
            <person name="Pearson M."/>
            <person name="Poon T.W."/>
            <person name="Priest M."/>
            <person name="Roberts A."/>
            <person name="Saif S."/>
            <person name="Shea T."/>
            <person name="Sisk P."/>
            <person name="Sykes S."/>
            <person name="Wortman J."/>
            <person name="Nusbaum C."/>
            <person name="Birren B."/>
        </authorList>
    </citation>
    <scope>NUCLEOTIDE SEQUENCE [LARGE SCALE GENOMIC DNA]</scope>
    <source>
        <strain evidence="1 2">P1976</strain>
    </source>
</reference>
<dbReference type="EMBL" id="ANJA01001740">
    <property type="protein sequence ID" value="ETO74871.1"/>
    <property type="molecule type" value="Genomic_DNA"/>
</dbReference>
<dbReference type="Proteomes" id="UP000028582">
    <property type="component" value="Unassembled WGS sequence"/>
</dbReference>
<dbReference type="AlphaFoldDB" id="A0A081A7L0"/>
<protein>
    <submittedName>
        <fullName evidence="1">Uncharacterized protein</fullName>
    </submittedName>
</protein>
<evidence type="ECO:0000313" key="1">
    <source>
        <dbReference type="EMBL" id="ETO74871.1"/>
    </source>
</evidence>
<accession>A0A081A7L0</accession>
<sequence>MLRDQSPATESFAGYSYRMDQMDLEGGTNGGAVSKSTDLQRSDVDSKRILAEEGLILDAIYVSIICELTIQGNEYSERERQPKAEAAHIELTDYAQESAFQADLSEASTTALDYAPSNVQNA</sequence>
<comment type="caution">
    <text evidence="1">The sequence shown here is derived from an EMBL/GenBank/DDBJ whole genome shotgun (WGS) entry which is preliminary data.</text>
</comment>